<evidence type="ECO:0000313" key="2">
    <source>
        <dbReference type="Proteomes" id="UP001589865"/>
    </source>
</evidence>
<dbReference type="EMBL" id="JBHLUN010000001">
    <property type="protein sequence ID" value="MFC0406631.1"/>
    <property type="molecule type" value="Genomic_DNA"/>
</dbReference>
<gene>
    <name evidence="1" type="ORF">ACFFGY_00120</name>
</gene>
<reference evidence="1 2" key="1">
    <citation type="submission" date="2024-09" db="EMBL/GenBank/DDBJ databases">
        <authorList>
            <person name="Sun Q."/>
            <person name="Mori K."/>
        </authorList>
    </citation>
    <scope>NUCLEOTIDE SEQUENCE [LARGE SCALE GENOMIC DNA]</scope>
    <source>
        <strain evidence="1 2">TBRC 5777</strain>
    </source>
</reference>
<comment type="caution">
    <text evidence="1">The sequence shown here is derived from an EMBL/GenBank/DDBJ whole genome shotgun (WGS) entry which is preliminary data.</text>
</comment>
<dbReference type="Proteomes" id="UP001589865">
    <property type="component" value="Unassembled WGS sequence"/>
</dbReference>
<evidence type="ECO:0000313" key="1">
    <source>
        <dbReference type="EMBL" id="MFC0406631.1"/>
    </source>
</evidence>
<name>A0ABV6JLP0_9PROT</name>
<accession>A0ABV6JLP0</accession>
<proteinExistence type="predicted"/>
<evidence type="ECO:0008006" key="3">
    <source>
        <dbReference type="Google" id="ProtNLM"/>
    </source>
</evidence>
<protein>
    <recommendedName>
        <fullName evidence="3">Amidohydrolase-related domain-containing protein</fullName>
    </recommendedName>
</protein>
<sequence length="117" mass="13062">MLMVMTRRTGRSGATWASVHRPEVGLEVGTEADLLMLSTQPYVLLRSLQELWRVPVPAFHQPDMMDHGTEPAALRAAIAGQLWENDWEEAAVLARRAACISFLHSACTRGRHRAKPC</sequence>
<organism evidence="1 2">
    <name type="scientific">Roseomonas elaeocarpi</name>
    <dbReference type="NCBI Taxonomy" id="907779"/>
    <lineage>
        <taxon>Bacteria</taxon>
        <taxon>Pseudomonadati</taxon>
        <taxon>Pseudomonadota</taxon>
        <taxon>Alphaproteobacteria</taxon>
        <taxon>Acetobacterales</taxon>
        <taxon>Roseomonadaceae</taxon>
        <taxon>Roseomonas</taxon>
    </lineage>
</organism>
<keyword evidence="2" id="KW-1185">Reference proteome</keyword>
<dbReference type="RefSeq" id="WP_377042303.1">
    <property type="nucleotide sequence ID" value="NZ_JBHLUN010000001.1"/>
</dbReference>